<feature type="chain" id="PRO_5019180166" evidence="1">
    <location>
        <begin position="27"/>
        <end position="202"/>
    </location>
</feature>
<keyword evidence="1" id="KW-0732">Signal</keyword>
<dbReference type="Pfam" id="PF00578">
    <property type="entry name" value="AhpC-TSA"/>
    <property type="match status" value="1"/>
</dbReference>
<evidence type="ECO:0000256" key="1">
    <source>
        <dbReference type="SAM" id="SignalP"/>
    </source>
</evidence>
<evidence type="ECO:0000313" key="4">
    <source>
        <dbReference type="Proteomes" id="UP000284250"/>
    </source>
</evidence>
<dbReference type="AlphaFoldDB" id="A0A418QU64"/>
<dbReference type="InterPro" id="IPR036249">
    <property type="entry name" value="Thioredoxin-like_sf"/>
</dbReference>
<dbReference type="GO" id="GO:0016491">
    <property type="term" value="F:oxidoreductase activity"/>
    <property type="evidence" value="ECO:0007669"/>
    <property type="project" value="InterPro"/>
</dbReference>
<protein>
    <submittedName>
        <fullName evidence="3">Thioredoxin family protein</fullName>
    </submittedName>
</protein>
<reference evidence="3 4" key="1">
    <citation type="submission" date="2018-09" db="EMBL/GenBank/DDBJ databases">
        <authorList>
            <person name="Zeman M."/>
            <person name="Pardy F."/>
        </authorList>
    </citation>
    <scope>NUCLEOTIDE SEQUENCE [LARGE SCALE GENOMIC DNA]</scope>
    <source>
        <strain evidence="3 4">CCM 8852</strain>
    </source>
</reference>
<dbReference type="PROSITE" id="PS51352">
    <property type="entry name" value="THIOREDOXIN_2"/>
    <property type="match status" value="1"/>
</dbReference>
<feature type="signal peptide" evidence="1">
    <location>
        <begin position="1"/>
        <end position="26"/>
    </location>
</feature>
<reference evidence="3 4" key="2">
    <citation type="submission" date="2019-01" db="EMBL/GenBank/DDBJ databases">
        <title>Hymenobacter humicola sp. nov., isolated from soils in Antarctica.</title>
        <authorList>
            <person name="Sedlacek I."/>
            <person name="Holochova P."/>
            <person name="Kralova S."/>
            <person name="Pantucek R."/>
            <person name="Stankova E."/>
            <person name="Vrbovska V."/>
            <person name="Kristofova L."/>
            <person name="Svec P."/>
            <person name="Busse H.-J."/>
        </authorList>
    </citation>
    <scope>NUCLEOTIDE SEQUENCE [LARGE SCALE GENOMIC DNA]</scope>
    <source>
        <strain evidence="3 4">CCM 8852</strain>
    </source>
</reference>
<dbReference type="InterPro" id="IPR000866">
    <property type="entry name" value="AhpC/TSA"/>
</dbReference>
<dbReference type="Proteomes" id="UP000284250">
    <property type="component" value="Unassembled WGS sequence"/>
</dbReference>
<dbReference type="PANTHER" id="PTHR43640:SF1">
    <property type="entry name" value="THIOREDOXIN-DEPENDENT PEROXIREDOXIN"/>
    <property type="match status" value="1"/>
</dbReference>
<dbReference type="RefSeq" id="WP_119656365.1">
    <property type="nucleotide sequence ID" value="NZ_JBHUOI010000041.1"/>
</dbReference>
<dbReference type="PANTHER" id="PTHR43640">
    <property type="entry name" value="OS07G0260300 PROTEIN"/>
    <property type="match status" value="1"/>
</dbReference>
<evidence type="ECO:0000259" key="2">
    <source>
        <dbReference type="PROSITE" id="PS51352"/>
    </source>
</evidence>
<organism evidence="3 4">
    <name type="scientific">Hymenobacter rubripertinctus</name>
    <dbReference type="NCBI Taxonomy" id="2029981"/>
    <lineage>
        <taxon>Bacteria</taxon>
        <taxon>Pseudomonadati</taxon>
        <taxon>Bacteroidota</taxon>
        <taxon>Cytophagia</taxon>
        <taxon>Cytophagales</taxon>
        <taxon>Hymenobacteraceae</taxon>
        <taxon>Hymenobacter</taxon>
    </lineage>
</organism>
<evidence type="ECO:0000313" key="3">
    <source>
        <dbReference type="EMBL" id="RIY08785.1"/>
    </source>
</evidence>
<name>A0A418QU64_9BACT</name>
<gene>
    <name evidence="3" type="ORF">D0T11_13700</name>
</gene>
<comment type="caution">
    <text evidence="3">The sequence shown here is derived from an EMBL/GenBank/DDBJ whole genome shotgun (WGS) entry which is preliminary data.</text>
</comment>
<accession>A0A418QU64</accession>
<dbReference type="OrthoDB" id="9809746at2"/>
<dbReference type="GO" id="GO:0016209">
    <property type="term" value="F:antioxidant activity"/>
    <property type="evidence" value="ECO:0007669"/>
    <property type="project" value="InterPro"/>
</dbReference>
<sequence length="202" mass="21454">MSLRRISLVAAAALLFCAVGISTARAQGRSVTDFSLKNATNTEVTLKGFSSDQAIVVVFVNPNCAFSKLYQNRLAATSAAYGAKGVRFLFVNTPINLEASAESAEAEKIKIKVTGGADLPLLTDEGQLVSSLLGATKTPEVVVLQPANGGFAVRYKGAIDDNPQIENYVKEKYLEQVLDNLLAGRPAGVTDKRAAGCLIKRF</sequence>
<dbReference type="InterPro" id="IPR047262">
    <property type="entry name" value="PRX-like1"/>
</dbReference>
<dbReference type="EMBL" id="QYCN01000020">
    <property type="protein sequence ID" value="RIY08785.1"/>
    <property type="molecule type" value="Genomic_DNA"/>
</dbReference>
<dbReference type="InterPro" id="IPR013766">
    <property type="entry name" value="Thioredoxin_domain"/>
</dbReference>
<dbReference type="SUPFAM" id="SSF52833">
    <property type="entry name" value="Thioredoxin-like"/>
    <property type="match status" value="1"/>
</dbReference>
<keyword evidence="4" id="KW-1185">Reference proteome</keyword>
<proteinExistence type="predicted"/>
<feature type="domain" description="Thioredoxin" evidence="2">
    <location>
        <begin position="25"/>
        <end position="174"/>
    </location>
</feature>
<dbReference type="Gene3D" id="3.40.30.10">
    <property type="entry name" value="Glutaredoxin"/>
    <property type="match status" value="1"/>
</dbReference>